<dbReference type="AlphaFoldDB" id="A0AA43P8H3"/>
<name>A0AA43P8H3_9BIFI</name>
<accession>A0AA43P8H3</accession>
<proteinExistence type="predicted"/>
<feature type="transmembrane region" description="Helical" evidence="2">
    <location>
        <begin position="82"/>
        <end position="103"/>
    </location>
</feature>
<evidence type="ECO:0000256" key="2">
    <source>
        <dbReference type="SAM" id="Phobius"/>
    </source>
</evidence>
<sequence length="274" mass="30633">MNKKEEKKKDARYDPTLTAEERKDARYDPTLTAEERKDARKLTEKEWLYRIGRSNDGMWDQSKETLFKCDLSKKIASHSGEFGVLLSILSLILTLIGFGATYVQIKQANESFQESARQFQQSGPVFSWFDEDYYASSMSSDGTGRQIGAIVLSNTGRTSGSIIAVKRDGESGNPMTLCMPSFTEDGRYDKTVKPTVGTGLAALEPGDSRLVFYMTGDKGRLDRTNMLRIVTTSGQTIDAARIRNVSKEAMDHYASLEGWFDAVNACEDAMDDMR</sequence>
<dbReference type="RefSeq" id="WP_281105877.1">
    <property type="nucleotide sequence ID" value="NZ_JAOPMF010000006.1"/>
</dbReference>
<feature type="region of interest" description="Disordered" evidence="1">
    <location>
        <begin position="1"/>
        <end position="35"/>
    </location>
</feature>
<evidence type="ECO:0000313" key="3">
    <source>
        <dbReference type="EMBL" id="MDH7890310.1"/>
    </source>
</evidence>
<keyword evidence="2" id="KW-0812">Transmembrane</keyword>
<reference evidence="3" key="2">
    <citation type="journal article" date="2023" name="Gut Microbes">
        <title>Characterization of Bifidobacterium kashiwanohense that utilizes both milk- and plant-derived oligosaccharides.</title>
        <authorList>
            <person name="Orihara K."/>
            <person name="Yahagi K."/>
            <person name="Saito Y."/>
            <person name="Watanabe Y."/>
            <person name="Sasai T."/>
            <person name="Hara T."/>
            <person name="Tsukuda N."/>
            <person name="Oki K."/>
            <person name="Fujimoto J."/>
            <person name="Matsuki T."/>
        </authorList>
    </citation>
    <scope>NUCLEOTIDE SEQUENCE</scope>
    <source>
        <strain evidence="3">YIT 13062</strain>
    </source>
</reference>
<reference evidence="3" key="1">
    <citation type="submission" date="2022-09" db="EMBL/GenBank/DDBJ databases">
        <authorList>
            <person name="Orihara K."/>
        </authorList>
    </citation>
    <scope>NUCLEOTIDE SEQUENCE</scope>
    <source>
        <strain evidence="3">YIT 13062</strain>
    </source>
</reference>
<protein>
    <submittedName>
        <fullName evidence="3">Uncharacterized protein</fullName>
    </submittedName>
</protein>
<dbReference type="EMBL" id="JAOPMH010000007">
    <property type="protein sequence ID" value="MDH7890310.1"/>
    <property type="molecule type" value="Genomic_DNA"/>
</dbReference>
<evidence type="ECO:0000313" key="4">
    <source>
        <dbReference type="Proteomes" id="UP001161916"/>
    </source>
</evidence>
<keyword evidence="2" id="KW-1133">Transmembrane helix</keyword>
<keyword evidence="2" id="KW-0472">Membrane</keyword>
<dbReference type="Proteomes" id="UP001161916">
    <property type="component" value="Unassembled WGS sequence"/>
</dbReference>
<organism evidence="3 4">
    <name type="scientific">Bifidobacterium catenulatum subsp. kashiwanohense</name>
    <dbReference type="NCBI Taxonomy" id="630129"/>
    <lineage>
        <taxon>Bacteria</taxon>
        <taxon>Bacillati</taxon>
        <taxon>Actinomycetota</taxon>
        <taxon>Actinomycetes</taxon>
        <taxon>Bifidobacteriales</taxon>
        <taxon>Bifidobacteriaceae</taxon>
        <taxon>Bifidobacterium</taxon>
    </lineage>
</organism>
<evidence type="ECO:0000256" key="1">
    <source>
        <dbReference type="SAM" id="MobiDB-lite"/>
    </source>
</evidence>
<gene>
    <name evidence="3" type="ORF">OB951_06870</name>
</gene>
<comment type="caution">
    <text evidence="3">The sequence shown here is derived from an EMBL/GenBank/DDBJ whole genome shotgun (WGS) entry which is preliminary data.</text>
</comment>